<dbReference type="PROSITE" id="PS50893">
    <property type="entry name" value="ABC_TRANSPORTER_2"/>
    <property type="match status" value="2"/>
</dbReference>
<comment type="similarity">
    <text evidence="11">Belongs to the ABC transporter superfamily. UvrA family.</text>
</comment>
<evidence type="ECO:0000256" key="8">
    <source>
        <dbReference type="ARBA" id="ARBA00022881"/>
    </source>
</evidence>
<keyword evidence="2" id="KW-0963">Cytoplasm</keyword>
<comment type="subcellular location">
    <subcellularLocation>
        <location evidence="1">Cytoplasm</location>
    </subcellularLocation>
</comment>
<protein>
    <recommendedName>
        <fullName evidence="12">UvrABC system protein A</fullName>
    </recommendedName>
    <alternativeName>
        <fullName evidence="13">Excinuclease ABC subunit A</fullName>
    </alternativeName>
</protein>
<keyword evidence="5" id="KW-0227">DNA damage</keyword>
<evidence type="ECO:0000256" key="1">
    <source>
        <dbReference type="ARBA" id="ARBA00004496"/>
    </source>
</evidence>
<feature type="domain" description="ABC transporter" evidence="14">
    <location>
        <begin position="1"/>
        <end position="447"/>
    </location>
</feature>
<keyword evidence="16" id="KW-1185">Reference proteome</keyword>
<accession>A0ABM9C154</accession>
<evidence type="ECO:0000256" key="4">
    <source>
        <dbReference type="ARBA" id="ARBA00022741"/>
    </source>
</evidence>
<evidence type="ECO:0000256" key="5">
    <source>
        <dbReference type="ARBA" id="ARBA00022763"/>
    </source>
</evidence>
<keyword evidence="7" id="KW-0067">ATP-binding</keyword>
<evidence type="ECO:0000256" key="11">
    <source>
        <dbReference type="ARBA" id="ARBA00038000"/>
    </source>
</evidence>
<keyword evidence="9" id="KW-0238">DNA-binding</keyword>
<reference evidence="15" key="1">
    <citation type="submission" date="2022-01" db="EMBL/GenBank/DDBJ databases">
        <authorList>
            <person name="Criscuolo A."/>
        </authorList>
    </citation>
    <scope>NUCLEOTIDE SEQUENCE</scope>
    <source>
        <strain evidence="15">CIP111893</strain>
    </source>
</reference>
<organism evidence="15 16">
    <name type="scientific">Paenibacillus plantiphilus</name>
    <dbReference type="NCBI Taxonomy" id="2905650"/>
    <lineage>
        <taxon>Bacteria</taxon>
        <taxon>Bacillati</taxon>
        <taxon>Bacillota</taxon>
        <taxon>Bacilli</taxon>
        <taxon>Bacillales</taxon>
        <taxon>Paenibacillaceae</taxon>
        <taxon>Paenibacillus</taxon>
    </lineage>
</organism>
<dbReference type="Gene3D" id="3.40.50.300">
    <property type="entry name" value="P-loop containing nucleotide triphosphate hydrolases"/>
    <property type="match status" value="2"/>
</dbReference>
<evidence type="ECO:0000313" key="16">
    <source>
        <dbReference type="Proteomes" id="UP000838686"/>
    </source>
</evidence>
<proteinExistence type="inferred from homology"/>
<evidence type="ECO:0000256" key="12">
    <source>
        <dbReference type="ARBA" id="ARBA00039316"/>
    </source>
</evidence>
<dbReference type="Gene3D" id="1.20.1580.10">
    <property type="entry name" value="ABC transporter ATPase like domain"/>
    <property type="match status" value="2"/>
</dbReference>
<gene>
    <name evidence="15" type="primary">uvrA_2</name>
    <name evidence="15" type="ORF">PAECIP111893_01531</name>
</gene>
<dbReference type="InterPro" id="IPR017871">
    <property type="entry name" value="ABC_transporter-like_CS"/>
</dbReference>
<evidence type="ECO:0000256" key="10">
    <source>
        <dbReference type="ARBA" id="ARBA00023204"/>
    </source>
</evidence>
<dbReference type="SMART" id="SM00382">
    <property type="entry name" value="AAA"/>
    <property type="match status" value="2"/>
</dbReference>
<dbReference type="InterPro" id="IPR003439">
    <property type="entry name" value="ABC_transporter-like_ATP-bd"/>
</dbReference>
<keyword evidence="6" id="KW-0228">DNA excision</keyword>
<evidence type="ECO:0000259" key="14">
    <source>
        <dbReference type="PROSITE" id="PS50893"/>
    </source>
</evidence>
<dbReference type="PANTHER" id="PTHR43152:SF3">
    <property type="entry name" value="UVRABC SYSTEM PROTEIN A"/>
    <property type="match status" value="1"/>
</dbReference>
<sequence>MNSITIQGARVHNLKNIDISIPKNKLIAATGVSGSGKSSLMFDILFEEGRKQYLQSIGMLAGLDEEDKFDSIQGLSPAIAVQQNIIRQSNARSTVGSRTSIMNLLTLLYAGEGEVCCSSCGTAVNDGLSCPTCGNVEERLTPSYFSHNSPNGMCIKCSGRGAYFEVNIDVFITDSRTTFEQVLDRVGLTPGYMRLFQRKFQQYFAMPFMQLPEEVKEEIIYGHYAHDNSQNRSACLSRILHSRHQRGEDMSGMYARVRCADCHGFRIGEEARGVLLNGKHIGELGLMTISEVHKLLGDLLLQQHTLTAFGNNLLQEIMRKTNNLLRARLGHLSLYREMPSLSGGEIQRLFLHSHLDSRMDSLIYVLDEPTAGLHESEKTELLKSIRELQELGNTVIVVEHDRNAITMAEHIIDIGPKAGIEGGQVIYEGDLEGLLQCKESITGQYLSGTIAIPARALHPSIESALSLTIRHANTNNLKNVTAAFPLGAMVGIAGMSGSGKSSLISNTLLPLLKSHFRGTSADTEDDEMDSLEEGAVTSFVADRLEGMEHISGYAELSQAPIGRNTSSNPASYIGIWDKIRGLFAKQPEAIRQQLSAGHFSFHSKGACSVCGGSGCETIWLVGNLKIDKTCTECHGMRFNEEALSVMYSGKNIFDVLEMSVSEAVAFFEDNKGIVGTLKVMERIGMGYIKLGQSTPTLSGGEAQRIKLAKELGRRRRGYILYILDEPATGLSLYDTAKLIELLDELVATGNSVIVIEHNPVVLAACDWIIELGPGGGPDGGHIIAEGSPEVLKENPNSITGRYL</sequence>
<dbReference type="RefSeq" id="WP_236339871.1">
    <property type="nucleotide sequence ID" value="NZ_CAKMMF010000006.1"/>
</dbReference>
<evidence type="ECO:0000256" key="3">
    <source>
        <dbReference type="ARBA" id="ARBA00022737"/>
    </source>
</evidence>
<evidence type="ECO:0000256" key="9">
    <source>
        <dbReference type="ARBA" id="ARBA00023125"/>
    </source>
</evidence>
<keyword evidence="8" id="KW-0267">Excision nuclease</keyword>
<evidence type="ECO:0000256" key="2">
    <source>
        <dbReference type="ARBA" id="ARBA00022490"/>
    </source>
</evidence>
<dbReference type="PROSITE" id="PS00211">
    <property type="entry name" value="ABC_TRANSPORTER_1"/>
    <property type="match status" value="1"/>
</dbReference>
<dbReference type="SUPFAM" id="SSF52540">
    <property type="entry name" value="P-loop containing nucleoside triphosphate hydrolases"/>
    <property type="match status" value="2"/>
</dbReference>
<feature type="domain" description="ABC transporter" evidence="14">
    <location>
        <begin position="462"/>
        <end position="798"/>
    </location>
</feature>
<comment type="caution">
    <text evidence="15">The sequence shown here is derived from an EMBL/GenBank/DDBJ whole genome shotgun (WGS) entry which is preliminary data.</text>
</comment>
<evidence type="ECO:0000313" key="15">
    <source>
        <dbReference type="EMBL" id="CAH1200683.1"/>
    </source>
</evidence>
<keyword evidence="3" id="KW-0677">Repeat</keyword>
<name>A0ABM9C154_9BACL</name>
<dbReference type="Gene3D" id="1.10.8.280">
    <property type="entry name" value="ABC transporter ATPase domain-like"/>
    <property type="match status" value="1"/>
</dbReference>
<evidence type="ECO:0000256" key="7">
    <source>
        <dbReference type="ARBA" id="ARBA00022840"/>
    </source>
</evidence>
<dbReference type="EMBL" id="CAKMMF010000006">
    <property type="protein sequence ID" value="CAH1200683.1"/>
    <property type="molecule type" value="Genomic_DNA"/>
</dbReference>
<keyword evidence="10" id="KW-0234">DNA repair</keyword>
<evidence type="ECO:0000256" key="13">
    <source>
        <dbReference type="ARBA" id="ARBA00042156"/>
    </source>
</evidence>
<dbReference type="InterPro" id="IPR003593">
    <property type="entry name" value="AAA+_ATPase"/>
</dbReference>
<dbReference type="PANTHER" id="PTHR43152">
    <property type="entry name" value="UVRABC SYSTEM PROTEIN A"/>
    <property type="match status" value="1"/>
</dbReference>
<dbReference type="Proteomes" id="UP000838686">
    <property type="component" value="Unassembled WGS sequence"/>
</dbReference>
<evidence type="ECO:0000256" key="6">
    <source>
        <dbReference type="ARBA" id="ARBA00022769"/>
    </source>
</evidence>
<keyword evidence="4" id="KW-0547">Nucleotide-binding</keyword>
<dbReference type="InterPro" id="IPR027417">
    <property type="entry name" value="P-loop_NTPase"/>
</dbReference>